<dbReference type="InterPro" id="IPR011024">
    <property type="entry name" value="G_crystallin-like"/>
</dbReference>
<evidence type="ECO:0000256" key="2">
    <source>
        <dbReference type="ARBA" id="ARBA00009646"/>
    </source>
</evidence>
<proteinExistence type="inferred from homology"/>
<dbReference type="InterPro" id="IPR050252">
    <property type="entry name" value="Beta/Gamma-Crystallin"/>
</dbReference>
<feature type="domain" description="Beta/gamma crystallin 'Greek key'" evidence="5">
    <location>
        <begin position="129"/>
        <end position="171"/>
    </location>
</feature>
<name>A0A8C5MUZ2_9ANUR</name>
<comment type="function">
    <text evidence="1">Crystallins are the dominant structural components of the vertebrate eye lens.</text>
</comment>
<dbReference type="SUPFAM" id="SSF49695">
    <property type="entry name" value="gamma-Crystallin-like"/>
    <property type="match status" value="1"/>
</dbReference>
<evidence type="ECO:0000313" key="6">
    <source>
        <dbReference type="Ensembl" id="ENSLLEP00000017415.1"/>
    </source>
</evidence>
<dbReference type="InterPro" id="IPR001064">
    <property type="entry name" value="Beta/gamma_crystallin"/>
</dbReference>
<feature type="domain" description="Beta/gamma crystallin 'Greek key'" evidence="5">
    <location>
        <begin position="88"/>
        <end position="128"/>
    </location>
</feature>
<dbReference type="GO" id="GO:0005212">
    <property type="term" value="F:structural constituent of eye lens"/>
    <property type="evidence" value="ECO:0007669"/>
    <property type="project" value="UniProtKB-KW"/>
</dbReference>
<dbReference type="OrthoDB" id="8603363at2759"/>
<dbReference type="GO" id="GO:0007601">
    <property type="term" value="P:visual perception"/>
    <property type="evidence" value="ECO:0007669"/>
    <property type="project" value="TreeGrafter"/>
</dbReference>
<organism evidence="6 7">
    <name type="scientific">Leptobrachium leishanense</name>
    <name type="common">Leishan spiny toad</name>
    <dbReference type="NCBI Taxonomy" id="445787"/>
    <lineage>
        <taxon>Eukaryota</taxon>
        <taxon>Metazoa</taxon>
        <taxon>Chordata</taxon>
        <taxon>Craniata</taxon>
        <taxon>Vertebrata</taxon>
        <taxon>Euteleostomi</taxon>
        <taxon>Amphibia</taxon>
        <taxon>Batrachia</taxon>
        <taxon>Anura</taxon>
        <taxon>Pelobatoidea</taxon>
        <taxon>Megophryidae</taxon>
        <taxon>Leptobrachium</taxon>
    </lineage>
</organism>
<feature type="domain" description="Beta/gamma crystallin 'Greek key'" evidence="5">
    <location>
        <begin position="43"/>
        <end position="82"/>
    </location>
</feature>
<evidence type="ECO:0000256" key="3">
    <source>
        <dbReference type="ARBA" id="ARBA00022613"/>
    </source>
</evidence>
<sequence length="177" mass="19650">MSGIELFSERDFKGDSVSLDADTADLRLAGFDNYTKSMRITGDPWVVFAEVSYKGEFKAYKEGDYASIPSFENKISSVRVVKGGLSDPEITVYEHVNYGGRAVTLKKNAEDLRTYGFDKMISSHKVSRGGWILYENTHYQGNKMLALAGDQVPNYVPLGWNDKVSSIKLISALAANE</sequence>
<dbReference type="PANTHER" id="PTHR11818:SF103">
    <property type="entry name" value="BETA_GAMMA CRYSTALLIN 'GREEK KEY' DOMAIN-CONTAINING PROTEIN"/>
    <property type="match status" value="1"/>
</dbReference>
<dbReference type="Pfam" id="PF00030">
    <property type="entry name" value="Crystall"/>
    <property type="match status" value="2"/>
</dbReference>
<dbReference type="Proteomes" id="UP000694569">
    <property type="component" value="Unplaced"/>
</dbReference>
<keyword evidence="4" id="KW-0677">Repeat</keyword>
<dbReference type="GO" id="GO:0002088">
    <property type="term" value="P:lens development in camera-type eye"/>
    <property type="evidence" value="ECO:0007669"/>
    <property type="project" value="TreeGrafter"/>
</dbReference>
<evidence type="ECO:0000256" key="4">
    <source>
        <dbReference type="ARBA" id="ARBA00022737"/>
    </source>
</evidence>
<dbReference type="GeneTree" id="ENSGT00420000030545"/>
<keyword evidence="3" id="KW-0273">Eye lens protein</keyword>
<comment type="similarity">
    <text evidence="2">Belongs to the beta/gamma-crystallin family.</text>
</comment>
<reference evidence="6" key="1">
    <citation type="submission" date="2025-08" db="UniProtKB">
        <authorList>
            <consortium name="Ensembl"/>
        </authorList>
    </citation>
    <scope>IDENTIFICATION</scope>
</reference>
<accession>A0A8C5MUZ2</accession>
<evidence type="ECO:0000256" key="1">
    <source>
        <dbReference type="ARBA" id="ARBA00003689"/>
    </source>
</evidence>
<reference evidence="6" key="2">
    <citation type="submission" date="2025-09" db="UniProtKB">
        <authorList>
            <consortium name="Ensembl"/>
        </authorList>
    </citation>
    <scope>IDENTIFICATION</scope>
</reference>
<evidence type="ECO:0000313" key="7">
    <source>
        <dbReference type="Proteomes" id="UP000694569"/>
    </source>
</evidence>
<dbReference type="PANTHER" id="PTHR11818">
    <property type="entry name" value="BETA/GAMMA CRYSTALLIN"/>
    <property type="match status" value="1"/>
</dbReference>
<dbReference type="SMART" id="SM00247">
    <property type="entry name" value="XTALbg"/>
    <property type="match status" value="2"/>
</dbReference>
<keyword evidence="7" id="KW-1185">Reference proteome</keyword>
<dbReference type="Ensembl" id="ENSLLET00000018077.1">
    <property type="protein sequence ID" value="ENSLLEP00000017415.1"/>
    <property type="gene ID" value="ENSLLEG00000011074.1"/>
</dbReference>
<dbReference type="Gene3D" id="2.60.20.10">
    <property type="entry name" value="Crystallins"/>
    <property type="match status" value="2"/>
</dbReference>
<evidence type="ECO:0000259" key="5">
    <source>
        <dbReference type="PROSITE" id="PS50915"/>
    </source>
</evidence>
<feature type="domain" description="Beta/gamma crystallin 'Greek key'" evidence="5">
    <location>
        <begin position="2"/>
        <end position="42"/>
    </location>
</feature>
<dbReference type="FunFam" id="2.60.20.10:FF:000016">
    <property type="entry name" value="Uncharacterized protein"/>
    <property type="match status" value="1"/>
</dbReference>
<protein>
    <recommendedName>
        <fullName evidence="5">Beta/gamma crystallin 'Greek key' domain-containing protein</fullName>
    </recommendedName>
</protein>
<dbReference type="PROSITE" id="PS50915">
    <property type="entry name" value="CRYSTALLIN_BETA_GAMMA"/>
    <property type="match status" value="4"/>
</dbReference>
<dbReference type="AlphaFoldDB" id="A0A8C5MUZ2"/>